<dbReference type="EMBL" id="JACHJK010000001">
    <property type="protein sequence ID" value="MBB5925153.1"/>
    <property type="molecule type" value="Genomic_DNA"/>
</dbReference>
<dbReference type="RefSeq" id="WP_184960235.1">
    <property type="nucleotide sequence ID" value="NZ_BAAAWF010000076.1"/>
</dbReference>
<name>A0A7W9PPU1_9ACTN</name>
<gene>
    <name evidence="2" type="ORF">FHS34_000588</name>
</gene>
<protein>
    <submittedName>
        <fullName evidence="2">Uncharacterized protein</fullName>
    </submittedName>
</protein>
<evidence type="ECO:0000313" key="3">
    <source>
        <dbReference type="Proteomes" id="UP000585836"/>
    </source>
</evidence>
<keyword evidence="3" id="KW-1185">Reference proteome</keyword>
<feature type="compositionally biased region" description="Basic and acidic residues" evidence="1">
    <location>
        <begin position="19"/>
        <end position="28"/>
    </location>
</feature>
<dbReference type="Proteomes" id="UP000585836">
    <property type="component" value="Unassembled WGS sequence"/>
</dbReference>
<reference evidence="2 3" key="1">
    <citation type="submission" date="2020-08" db="EMBL/GenBank/DDBJ databases">
        <title>Genomic Encyclopedia of Type Strains, Phase III (KMG-III): the genomes of soil and plant-associated and newly described type strains.</title>
        <authorList>
            <person name="Whitman W."/>
        </authorList>
    </citation>
    <scope>NUCLEOTIDE SEQUENCE [LARGE SCALE GENOMIC DNA]</scope>
    <source>
        <strain evidence="2 3">CECT 3313</strain>
    </source>
</reference>
<feature type="compositionally biased region" description="Low complexity" evidence="1">
    <location>
        <begin position="32"/>
        <end position="46"/>
    </location>
</feature>
<dbReference type="AlphaFoldDB" id="A0A7W9PPU1"/>
<comment type="caution">
    <text evidence="2">The sequence shown here is derived from an EMBL/GenBank/DDBJ whole genome shotgun (WGS) entry which is preliminary data.</text>
</comment>
<organism evidence="2 3">
    <name type="scientific">Streptomyces echinatus</name>
    <dbReference type="NCBI Taxonomy" id="67293"/>
    <lineage>
        <taxon>Bacteria</taxon>
        <taxon>Bacillati</taxon>
        <taxon>Actinomycetota</taxon>
        <taxon>Actinomycetes</taxon>
        <taxon>Kitasatosporales</taxon>
        <taxon>Streptomycetaceae</taxon>
        <taxon>Streptomyces</taxon>
    </lineage>
</organism>
<feature type="region of interest" description="Disordered" evidence="1">
    <location>
        <begin position="1"/>
        <end position="79"/>
    </location>
</feature>
<evidence type="ECO:0000256" key="1">
    <source>
        <dbReference type="SAM" id="MobiDB-lite"/>
    </source>
</evidence>
<sequence>MRGRQAAVPDGRPPTAPRPARESDEHPAPYRGSAGAGKRAAAEAAGGAWGGIRSARHPAEQGGGDEAARQAGARGPSPWAWSSSVLTLLMLLMVRARGVRARGG</sequence>
<evidence type="ECO:0000313" key="2">
    <source>
        <dbReference type="EMBL" id="MBB5925153.1"/>
    </source>
</evidence>
<proteinExistence type="predicted"/>
<accession>A0A7W9PPU1</accession>